<dbReference type="Gramene" id="TraesCLE_scaffold_059262_01G000200.1">
    <property type="protein sequence ID" value="TraesCLE_scaffold_059262_01G000200.1"/>
    <property type="gene ID" value="TraesCLE_scaffold_059262_01G000200"/>
</dbReference>
<dbReference type="Gramene" id="TraesJUL2B03G01011480.1">
    <property type="protein sequence ID" value="TraesJUL2B03G01011480.1.CDS1"/>
    <property type="gene ID" value="TraesJUL2B03G01011480"/>
</dbReference>
<dbReference type="Gramene" id="TraesCS2B02G425900.1">
    <property type="protein sequence ID" value="TraesCS2B02G425900.1.cds1"/>
    <property type="gene ID" value="TraesCS2B02G425900"/>
</dbReference>
<dbReference type="AlphaFoldDB" id="A0A3B6CAX0"/>
<name>A0A3B6CAX0_WHEAT</name>
<keyword evidence="2" id="KW-1185">Reference proteome</keyword>
<protein>
    <submittedName>
        <fullName evidence="1">Uncharacterized protein</fullName>
    </submittedName>
</protein>
<organism evidence="1">
    <name type="scientific">Triticum aestivum</name>
    <name type="common">Wheat</name>
    <dbReference type="NCBI Taxonomy" id="4565"/>
    <lineage>
        <taxon>Eukaryota</taxon>
        <taxon>Viridiplantae</taxon>
        <taxon>Streptophyta</taxon>
        <taxon>Embryophyta</taxon>
        <taxon>Tracheophyta</taxon>
        <taxon>Spermatophyta</taxon>
        <taxon>Magnoliopsida</taxon>
        <taxon>Liliopsida</taxon>
        <taxon>Poales</taxon>
        <taxon>Poaceae</taxon>
        <taxon>BOP clade</taxon>
        <taxon>Pooideae</taxon>
        <taxon>Triticodae</taxon>
        <taxon>Triticeae</taxon>
        <taxon>Triticinae</taxon>
        <taxon>Triticum</taxon>
    </lineage>
</organism>
<dbReference type="Gramene" id="TraesSYM2B03G01019210.1">
    <property type="protein sequence ID" value="TraesSYM2B03G01019210.1.CDS1"/>
    <property type="gene ID" value="TraesSYM2B03G01019210"/>
</dbReference>
<accession>A0A3B6CAX0</accession>
<dbReference type="EnsemblPlants" id="TraesCS2B02G425900.1">
    <property type="protein sequence ID" value="TraesCS2B02G425900.1.cds1"/>
    <property type="gene ID" value="TraesCS2B02G425900"/>
</dbReference>
<evidence type="ECO:0000313" key="1">
    <source>
        <dbReference type="EnsemblPlants" id="TraesCS2B02G425900.1.cds1"/>
    </source>
</evidence>
<dbReference type="Proteomes" id="UP000019116">
    <property type="component" value="Chromosome 2B"/>
</dbReference>
<proteinExistence type="predicted"/>
<dbReference type="PaxDb" id="4565-Traes_2BL_CA6D7F377.2"/>
<dbReference type="OrthoDB" id="1736570at2759"/>
<dbReference type="Gramene" id="TraesNOR2B03G01018990.1">
    <property type="protein sequence ID" value="TraesNOR2B03G01018990.1.CDS1"/>
    <property type="gene ID" value="TraesNOR2B03G01018990"/>
</dbReference>
<evidence type="ECO:0000313" key="2">
    <source>
        <dbReference type="Proteomes" id="UP000019116"/>
    </source>
</evidence>
<dbReference type="STRING" id="4565.A0A3B6CAX0"/>
<reference evidence="1" key="2">
    <citation type="submission" date="2018-10" db="UniProtKB">
        <authorList>
            <consortium name="EnsemblPlants"/>
        </authorList>
    </citation>
    <scope>IDENTIFICATION</scope>
</reference>
<reference evidence="1" key="1">
    <citation type="submission" date="2018-08" db="EMBL/GenBank/DDBJ databases">
        <authorList>
            <person name="Rossello M."/>
        </authorList>
    </citation>
    <scope>NUCLEOTIDE SEQUENCE [LARGE SCALE GENOMIC DNA]</scope>
    <source>
        <strain evidence="1">cv. Chinese Spring</strain>
    </source>
</reference>
<dbReference type="Gramene" id="TraesROB_scaffold_039211_01G000200.1">
    <property type="protein sequence ID" value="TraesROB_scaffold_039211_01G000200.1"/>
    <property type="gene ID" value="TraesROB_scaffold_039211_01G000200"/>
</dbReference>
<dbReference type="Gramene" id="TraesCS2B03G1083900.1">
    <property type="protein sequence ID" value="TraesCS2B03G1083900.1.CDS1"/>
    <property type="gene ID" value="TraesCS2B03G1083900"/>
</dbReference>
<dbReference type="Gramene" id="TraesARI2B03G01019730.1">
    <property type="protein sequence ID" value="TraesARI2B03G01019730.1.CDS1"/>
    <property type="gene ID" value="TraesARI2B03G01019730"/>
</dbReference>
<dbReference type="Gramene" id="TraesKAR2B01G0408130.1">
    <property type="protein sequence ID" value="cds.TraesKAR2B01G0408130.1"/>
    <property type="gene ID" value="TraesKAR2B01G0408130"/>
</dbReference>
<dbReference type="Gramene" id="TraesRN2B0101125300.1">
    <property type="protein sequence ID" value="TraesRN2B0101125300.1"/>
    <property type="gene ID" value="TraesRN2B0101125300"/>
</dbReference>
<dbReference type="Gramene" id="TraesJAG2B03G01004320.1">
    <property type="protein sequence ID" value="TraesJAG2B03G01004320.1.CDS1"/>
    <property type="gene ID" value="TraesJAG2B03G01004320"/>
</dbReference>
<sequence>MGHQSIRMWIRKWREHITSFLIMPATCVQQWEMWQSDGGISSQEMNLINWHIAIHEYANAGSSSRLSLAFWDQDDTYDMGGDHCFLPGGNGRLVHAWQRMCLLFMRGQCTLCGMEGMVCRWLSMVVRCMKGT</sequence>
<dbReference type="Gramene" id="TraesWEE_scaffold_073869_01G000200.1">
    <property type="protein sequence ID" value="TraesWEE_scaffold_073869_01G000200.1"/>
    <property type="gene ID" value="TraesWEE_scaffold_073869_01G000200"/>
</dbReference>